<evidence type="ECO:0000256" key="5">
    <source>
        <dbReference type="PROSITE-ProRule" id="PRU00146"/>
    </source>
</evidence>
<feature type="region of interest" description="Disordered" evidence="6">
    <location>
        <begin position="24"/>
        <end position="94"/>
    </location>
</feature>
<feature type="domain" description="PHD-type" evidence="7">
    <location>
        <begin position="187"/>
        <end position="236"/>
    </location>
</feature>
<evidence type="ECO:0000256" key="4">
    <source>
        <dbReference type="ARBA" id="ARBA00022853"/>
    </source>
</evidence>
<feature type="compositionally biased region" description="Basic residues" evidence="6">
    <location>
        <begin position="242"/>
        <end position="260"/>
    </location>
</feature>
<evidence type="ECO:0000259" key="8">
    <source>
        <dbReference type="PROSITE" id="PS50280"/>
    </source>
</evidence>
<dbReference type="Gene3D" id="3.30.40.10">
    <property type="entry name" value="Zinc/RING finger domain, C3HC4 (zinc finger)"/>
    <property type="match status" value="1"/>
</dbReference>
<feature type="compositionally biased region" description="Basic and acidic residues" evidence="6">
    <location>
        <begin position="149"/>
        <end position="170"/>
    </location>
</feature>
<dbReference type="EMBL" id="LT598465">
    <property type="protein sequence ID" value="SCU92830.1"/>
    <property type="molecule type" value="Genomic_DNA"/>
</dbReference>
<evidence type="ECO:0000259" key="7">
    <source>
        <dbReference type="PROSITE" id="PS50016"/>
    </source>
</evidence>
<dbReference type="SMART" id="SM00249">
    <property type="entry name" value="PHD"/>
    <property type="match status" value="1"/>
</dbReference>
<dbReference type="GO" id="GO:0008270">
    <property type="term" value="F:zinc ion binding"/>
    <property type="evidence" value="ECO:0007669"/>
    <property type="project" value="UniProtKB-KW"/>
</dbReference>
<dbReference type="InterPro" id="IPR001214">
    <property type="entry name" value="SET_dom"/>
</dbReference>
<proteinExistence type="predicted"/>
<name>A0A1G4JPZ6_9SACH</name>
<dbReference type="Pfam" id="PF20826">
    <property type="entry name" value="PHD_5"/>
    <property type="match status" value="1"/>
</dbReference>
<dbReference type="GO" id="GO:0034967">
    <property type="term" value="C:Set3 complex"/>
    <property type="evidence" value="ECO:0007669"/>
    <property type="project" value="TreeGrafter"/>
</dbReference>
<keyword evidence="3" id="KW-0862">Zinc</keyword>
<evidence type="ECO:0000256" key="2">
    <source>
        <dbReference type="ARBA" id="ARBA00022771"/>
    </source>
</evidence>
<protein>
    <submittedName>
        <fullName evidence="9">LAMI_0E12222g1_1</fullName>
    </submittedName>
</protein>
<accession>A0A1G4JPZ6</accession>
<dbReference type="STRING" id="1230905.A0A1G4JPZ6"/>
<dbReference type="PROSITE" id="PS50016">
    <property type="entry name" value="ZF_PHD_2"/>
    <property type="match status" value="1"/>
</dbReference>
<dbReference type="GO" id="GO:0070210">
    <property type="term" value="C:Rpd3L-Expanded complex"/>
    <property type="evidence" value="ECO:0007669"/>
    <property type="project" value="TreeGrafter"/>
</dbReference>
<feature type="region of interest" description="Disordered" evidence="6">
    <location>
        <begin position="242"/>
        <end position="283"/>
    </location>
</feature>
<dbReference type="PANTHER" id="PTHR46462:SF3">
    <property type="entry name" value="UPSET, ISOFORM A"/>
    <property type="match status" value="1"/>
</dbReference>
<dbReference type="InterPro" id="IPR013083">
    <property type="entry name" value="Znf_RING/FYVE/PHD"/>
</dbReference>
<dbReference type="PROSITE" id="PS50280">
    <property type="entry name" value="SET"/>
    <property type="match status" value="1"/>
</dbReference>
<dbReference type="GO" id="GO:0006325">
    <property type="term" value="P:chromatin organization"/>
    <property type="evidence" value="ECO:0007669"/>
    <property type="project" value="UniProtKB-KW"/>
</dbReference>
<keyword evidence="1" id="KW-0479">Metal-binding</keyword>
<dbReference type="Pfam" id="PF00856">
    <property type="entry name" value="SET"/>
    <property type="match status" value="1"/>
</dbReference>
<dbReference type="InterPro" id="IPR019786">
    <property type="entry name" value="Zinc_finger_PHD-type_CS"/>
</dbReference>
<evidence type="ECO:0000256" key="1">
    <source>
        <dbReference type="ARBA" id="ARBA00022723"/>
    </source>
</evidence>
<dbReference type="InterPro" id="IPR046341">
    <property type="entry name" value="SET_dom_sf"/>
</dbReference>
<feature type="compositionally biased region" description="Polar residues" evidence="6">
    <location>
        <begin position="63"/>
        <end position="86"/>
    </location>
</feature>
<dbReference type="PANTHER" id="PTHR46462">
    <property type="entry name" value="UPSET, ISOFORM A"/>
    <property type="match status" value="1"/>
</dbReference>
<dbReference type="SUPFAM" id="SSF57903">
    <property type="entry name" value="FYVE/PHD zinc finger"/>
    <property type="match status" value="1"/>
</dbReference>
<dbReference type="CDD" id="cd15550">
    <property type="entry name" value="PHD_MLL5"/>
    <property type="match status" value="1"/>
</dbReference>
<evidence type="ECO:0000313" key="10">
    <source>
        <dbReference type="Proteomes" id="UP000191024"/>
    </source>
</evidence>
<organism evidence="9 10">
    <name type="scientific">Lachancea mirantina</name>
    <dbReference type="NCBI Taxonomy" id="1230905"/>
    <lineage>
        <taxon>Eukaryota</taxon>
        <taxon>Fungi</taxon>
        <taxon>Dikarya</taxon>
        <taxon>Ascomycota</taxon>
        <taxon>Saccharomycotina</taxon>
        <taxon>Saccharomycetes</taxon>
        <taxon>Saccharomycetales</taxon>
        <taxon>Saccharomycetaceae</taxon>
        <taxon>Lachancea</taxon>
    </lineage>
</organism>
<dbReference type="Gene3D" id="2.170.270.10">
    <property type="entry name" value="SET domain"/>
    <property type="match status" value="1"/>
</dbReference>
<keyword evidence="2 5" id="KW-0863">Zinc-finger</keyword>
<dbReference type="GO" id="GO:0006355">
    <property type="term" value="P:regulation of DNA-templated transcription"/>
    <property type="evidence" value="ECO:0007669"/>
    <property type="project" value="TreeGrafter"/>
</dbReference>
<dbReference type="InterPro" id="IPR011011">
    <property type="entry name" value="Znf_FYVE_PHD"/>
</dbReference>
<feature type="domain" description="SET" evidence="8">
    <location>
        <begin position="351"/>
        <end position="483"/>
    </location>
</feature>
<sequence length="753" mass="83679">MAENNVKDESTLLEDASTLLMFSKGTEAHTENSGADFNMAGQAPTSRRLSTPFSPSNKKDLENQNISGASNSPTASKPSSYSQVNPLASPGPASAVLLDNIDEKVESHLPEAGHTRSRSSSSFSGSGKGMVAAAALAAAATVPLPLRRHSGEKAKKRLESQIEEHGKTQDEQWPVPQSYIVDPDAGTITCICGYDDDDGFTIQCDHCNRWQHAVCYGIKDIETAPDDYLCCACHPRKLDVKRAKRKQQERKNPKSKRKRKSVDDDRVSSARSSSNDVTQVGSSIKTGEKDVKLDETVQKVDSFLSPKDAFPIVYFPLSSSEYKDKYARLFIETHSDDDWVTLYNKKSFTPLPIEVRPYAESSSSKGFTGFAKLGVFLQKDCRKSDLIEEFVGEIDFKKKYLTDTRNNYRIWGTTKPKVICHPHWPICIDARLAGNLTRYVRRSCFPNIELATVRLGESSKNVKFILKATRDIMAGEELQLGWEWDLRHPVLSIINGSHTVESLPDPDKYMLIHSVDTILGSCECACGSNNKDCELQKVRKYSLNLIKLVKSKMNNRYKLNEILNRAQKGRGQTPILSRMAREAISSAARASEILADFQSVQMRISGKDQNSSRVQKRTREHGIQRSTRKLSLLERHLEKERQTGIAIPHQIASSVTVITNPADFDESRVTDLKALPIPVEIDISSMGPVIPHMDREVYPVGIKQQASSEKLFVGAAATVGDSSLLGNLTATAPQRAPKKKLSFADYKKKQKPL</sequence>
<feature type="region of interest" description="Disordered" evidence="6">
    <location>
        <begin position="147"/>
        <end position="171"/>
    </location>
</feature>
<dbReference type="InterPro" id="IPR001965">
    <property type="entry name" value="Znf_PHD"/>
</dbReference>
<evidence type="ECO:0000256" key="3">
    <source>
        <dbReference type="ARBA" id="ARBA00022833"/>
    </source>
</evidence>
<evidence type="ECO:0000313" key="9">
    <source>
        <dbReference type="EMBL" id="SCU92830.1"/>
    </source>
</evidence>
<feature type="compositionally biased region" description="Polar residues" evidence="6">
    <location>
        <begin position="43"/>
        <end position="56"/>
    </location>
</feature>
<dbReference type="AlphaFoldDB" id="A0A1G4JPZ6"/>
<dbReference type="OrthoDB" id="20872at2759"/>
<dbReference type="InterPro" id="IPR019787">
    <property type="entry name" value="Znf_PHD-finger"/>
</dbReference>
<dbReference type="SUPFAM" id="SSF82199">
    <property type="entry name" value="SET domain"/>
    <property type="match status" value="1"/>
</dbReference>
<reference evidence="9 10" key="1">
    <citation type="submission" date="2016-03" db="EMBL/GenBank/DDBJ databases">
        <authorList>
            <person name="Devillers H."/>
        </authorList>
    </citation>
    <scope>NUCLEOTIDE SEQUENCE [LARGE SCALE GENOMIC DNA]</scope>
    <source>
        <strain evidence="9">CBS 11717</strain>
    </source>
</reference>
<dbReference type="PROSITE" id="PS01359">
    <property type="entry name" value="ZF_PHD_1"/>
    <property type="match status" value="1"/>
</dbReference>
<keyword evidence="4" id="KW-0156">Chromatin regulator</keyword>
<keyword evidence="10" id="KW-1185">Reference proteome</keyword>
<dbReference type="Proteomes" id="UP000191024">
    <property type="component" value="Chromosome E"/>
</dbReference>
<gene>
    <name evidence="9" type="ORF">LAMI_0E12222G</name>
</gene>
<dbReference type="SMART" id="SM00317">
    <property type="entry name" value="SET"/>
    <property type="match status" value="1"/>
</dbReference>
<evidence type="ECO:0000256" key="6">
    <source>
        <dbReference type="SAM" id="MobiDB-lite"/>
    </source>
</evidence>